<comment type="caution">
    <text evidence="1">The sequence shown here is derived from an EMBL/GenBank/DDBJ whole genome shotgun (WGS) entry which is preliminary data.</text>
</comment>
<reference evidence="1 2" key="1">
    <citation type="submission" date="2024-03" db="EMBL/GenBank/DDBJ databases">
        <title>Human intestinal bacterial collection.</title>
        <authorList>
            <person name="Pauvert C."/>
            <person name="Hitch T.C.A."/>
            <person name="Clavel T."/>
        </authorList>
    </citation>
    <scope>NUCLEOTIDE SEQUENCE [LARGE SCALE GENOMIC DNA]</scope>
    <source>
        <strain evidence="1 2">CLA-AP-H27</strain>
    </source>
</reference>
<dbReference type="EMBL" id="JBBMFJ010000012">
    <property type="protein sequence ID" value="MEQ2562964.1"/>
    <property type="molecule type" value="Genomic_DNA"/>
</dbReference>
<name>A0ABV1HLG7_9FIRM</name>
<proteinExistence type="predicted"/>
<gene>
    <name evidence="1" type="ORF">WMO41_07270</name>
</gene>
<protein>
    <submittedName>
        <fullName evidence="1">Uncharacterized protein</fullName>
    </submittedName>
</protein>
<evidence type="ECO:0000313" key="2">
    <source>
        <dbReference type="Proteomes" id="UP001437460"/>
    </source>
</evidence>
<dbReference type="RefSeq" id="WP_349229185.1">
    <property type="nucleotide sequence ID" value="NZ_JBBMFJ010000012.1"/>
</dbReference>
<dbReference type="Proteomes" id="UP001437460">
    <property type="component" value="Unassembled WGS sequence"/>
</dbReference>
<evidence type="ECO:0000313" key="1">
    <source>
        <dbReference type="EMBL" id="MEQ2562964.1"/>
    </source>
</evidence>
<sequence length="161" mass="19307">MLNLSNYKEHFCEYILFRYAWENEFAEEAFPENLYEYYDSFAKAYRYLIEKIGYQVVFCGVTTSAEQILEPILAKCRMNYEQYHNLLKLYDQDEPYLMLVLQDNQQTDQRGLNVFGNVFNGGGLYISYGTYKDNVPAWKTCLLAAKLEMCYRLKEERLWKY</sequence>
<organism evidence="1 2">
    <name type="scientific">Ventrimonas faecis</name>
    <dbReference type="NCBI Taxonomy" id="3133170"/>
    <lineage>
        <taxon>Bacteria</taxon>
        <taxon>Bacillati</taxon>
        <taxon>Bacillota</taxon>
        <taxon>Clostridia</taxon>
        <taxon>Lachnospirales</taxon>
        <taxon>Lachnospiraceae</taxon>
        <taxon>Ventrimonas</taxon>
    </lineage>
</organism>
<accession>A0ABV1HLG7</accession>
<keyword evidence="2" id="KW-1185">Reference proteome</keyword>